<feature type="domain" description="TMEM62 C-terminal" evidence="5">
    <location>
        <begin position="494"/>
        <end position="732"/>
    </location>
</feature>
<evidence type="ECO:0000256" key="1">
    <source>
        <dbReference type="SAM" id="Phobius"/>
    </source>
</evidence>
<reference evidence="6 7" key="1">
    <citation type="journal article" date="2017" name="Nature">
        <title>The Apostasia genome and the evolution of orchids.</title>
        <authorList>
            <person name="Zhang G.Q."/>
            <person name="Liu K.W."/>
            <person name="Li Z."/>
            <person name="Lohaus R."/>
            <person name="Hsiao Y.Y."/>
            <person name="Niu S.C."/>
            <person name="Wang J.Y."/>
            <person name="Lin Y.C."/>
            <person name="Xu Q."/>
            <person name="Chen L.J."/>
            <person name="Yoshida K."/>
            <person name="Fujiwara S."/>
            <person name="Wang Z.W."/>
            <person name="Zhang Y.Q."/>
            <person name="Mitsuda N."/>
            <person name="Wang M."/>
            <person name="Liu G.H."/>
            <person name="Pecoraro L."/>
            <person name="Huang H.X."/>
            <person name="Xiao X.J."/>
            <person name="Lin M."/>
            <person name="Wu X.Y."/>
            <person name="Wu W.L."/>
            <person name="Chen Y.Y."/>
            <person name="Chang S.B."/>
            <person name="Sakamoto S."/>
            <person name="Ohme-Takagi M."/>
            <person name="Yagi M."/>
            <person name="Zeng S.J."/>
            <person name="Shen C.Y."/>
            <person name="Yeh C.M."/>
            <person name="Luo Y.B."/>
            <person name="Tsai W.C."/>
            <person name="Van de Peer Y."/>
            <person name="Liu Z.J."/>
        </authorList>
    </citation>
    <scope>NUCLEOTIDE SEQUENCE [LARGE SCALE GENOMIC DNA]</scope>
    <source>
        <strain evidence="7">cv. Shenzhen</strain>
        <tissue evidence="6">Stem</tissue>
    </source>
</reference>
<evidence type="ECO:0000259" key="3">
    <source>
        <dbReference type="Pfam" id="PF00149"/>
    </source>
</evidence>
<feature type="transmembrane region" description="Helical" evidence="1">
    <location>
        <begin position="491"/>
        <end position="513"/>
    </location>
</feature>
<name>A0A2I0AA16_9ASPA</name>
<feature type="transmembrane region" description="Helical" evidence="1">
    <location>
        <begin position="611"/>
        <end position="630"/>
    </location>
</feature>
<sequence length="755" mass="86341">MASPAISSPAVLLVLLLFFPSSPIHHFFSFVGGENPATETEKVSREFFPMEGDVAWIVQVSDLHLSSYHPERAEDIMRLLAPALRAIQPALVFVTGDITVKAMANLLGYHSSHYAKNRRRTSSSQDESEWVQYKNAVDALVKKSGIEKRRIFDIRGNHDKYGVPCIGSQLDFFSNYSVSRQFHRLGTIQSVFLVGRNRKYMFLGIDDTMSVGIRGPSNLFGHPTSKRIGAVQDQLQYWDHGSLVTKVVFGHFPMSFTASSEKEERYEALFAKHSVSAYICGHLHSTFGKQLWRFHEVELPSDVKDLKRMKRFWEWEVGDWKDFRFIRILSIDQGAISFLDVELSTKFDQQDPFQTTILITYPMDSRFNNVDRAHNQLLRNDINALVFSLRPIVNVTVKVFDSLRNFKIVEEIPLQHALNHSDKAPLFHAKWNAENYRTVSAMRYWLQVQALDNAGKLTSSFRRPFSVEGRAAHYSPPFLAYLIFYLQWENIYSILLWGNISFLILLLFLPILLNKLMERNASYQKSVISIAPKNLTFSAIWFLIDGSRNKKLWGAMVVYLLYLLILPWFWGYATSKNGQISAAYLSGWKLKDASSGFDNVERLGIPDMMTVTLPFMYFVVTPLFIVLYSFSAERSAACFHLRNRECYSDLQVALRSDQNGPLLESYKITDISSRCKIDRWRRKALFFASAVIACIHLKEFSVDEIINSGSVVIEMQIASGIMAAYGFRPVVLSLAISWAPLLFLVVAIYSTMEKA</sequence>
<keyword evidence="1" id="KW-0812">Transmembrane</keyword>
<feature type="domain" description="Calcineurin-like phosphoesterase" evidence="3">
    <location>
        <begin position="57"/>
        <end position="285"/>
    </location>
</feature>
<protein>
    <submittedName>
        <fullName evidence="6">Metallophosphoesterase</fullName>
    </submittedName>
</protein>
<organism evidence="6 7">
    <name type="scientific">Apostasia shenzhenica</name>
    <dbReference type="NCBI Taxonomy" id="1088818"/>
    <lineage>
        <taxon>Eukaryota</taxon>
        <taxon>Viridiplantae</taxon>
        <taxon>Streptophyta</taxon>
        <taxon>Embryophyta</taxon>
        <taxon>Tracheophyta</taxon>
        <taxon>Spermatophyta</taxon>
        <taxon>Magnoliopsida</taxon>
        <taxon>Liliopsida</taxon>
        <taxon>Asparagales</taxon>
        <taxon>Orchidaceae</taxon>
        <taxon>Apostasioideae</taxon>
        <taxon>Apostasia</taxon>
    </lineage>
</organism>
<feature type="transmembrane region" description="Helical" evidence="1">
    <location>
        <begin position="552"/>
        <end position="570"/>
    </location>
</feature>
<dbReference type="STRING" id="1088818.A0A2I0AA16"/>
<dbReference type="InterPro" id="IPR029052">
    <property type="entry name" value="Metallo-depent_PP-like"/>
</dbReference>
<keyword evidence="1" id="KW-1133">Transmembrane helix</keyword>
<dbReference type="Proteomes" id="UP000236161">
    <property type="component" value="Unassembled WGS sequence"/>
</dbReference>
<dbReference type="AlphaFoldDB" id="A0A2I0AA16"/>
<feature type="chain" id="PRO_5014190262" evidence="2">
    <location>
        <begin position="25"/>
        <end position="755"/>
    </location>
</feature>
<keyword evidence="2" id="KW-0732">Signal</keyword>
<dbReference type="EMBL" id="KZ452008">
    <property type="protein sequence ID" value="PKA52355.1"/>
    <property type="molecule type" value="Genomic_DNA"/>
</dbReference>
<accession>A0A2I0AA16</accession>
<feature type="domain" description="TMEM62 Ig-like" evidence="4">
    <location>
        <begin position="353"/>
        <end position="470"/>
    </location>
</feature>
<dbReference type="PANTHER" id="PTHR14795:SF6">
    <property type="entry name" value="METALLOPHOSPHOESTERASE-RELATED"/>
    <property type="match status" value="1"/>
</dbReference>
<dbReference type="PANTHER" id="PTHR14795">
    <property type="entry name" value="HELICASE RELATED"/>
    <property type="match status" value="1"/>
</dbReference>
<dbReference type="GO" id="GO:0016787">
    <property type="term" value="F:hydrolase activity"/>
    <property type="evidence" value="ECO:0007669"/>
    <property type="project" value="InterPro"/>
</dbReference>
<feature type="transmembrane region" description="Helical" evidence="1">
    <location>
        <begin position="722"/>
        <end position="749"/>
    </location>
</feature>
<dbReference type="OrthoDB" id="27234at2759"/>
<evidence type="ECO:0000313" key="7">
    <source>
        <dbReference type="Proteomes" id="UP000236161"/>
    </source>
</evidence>
<keyword evidence="1" id="KW-0472">Membrane</keyword>
<evidence type="ECO:0000313" key="6">
    <source>
        <dbReference type="EMBL" id="PKA52355.1"/>
    </source>
</evidence>
<dbReference type="InterPro" id="IPR056230">
    <property type="entry name" value="TMEM62_C"/>
</dbReference>
<gene>
    <name evidence="6" type="ORF">AXF42_Ash010251</name>
</gene>
<feature type="signal peptide" evidence="2">
    <location>
        <begin position="1"/>
        <end position="24"/>
    </location>
</feature>
<dbReference type="SUPFAM" id="SSF56300">
    <property type="entry name" value="Metallo-dependent phosphatases"/>
    <property type="match status" value="1"/>
</dbReference>
<evidence type="ECO:0000256" key="2">
    <source>
        <dbReference type="SAM" id="SignalP"/>
    </source>
</evidence>
<dbReference type="InterPro" id="IPR004843">
    <property type="entry name" value="Calcineurin-like_PHP"/>
</dbReference>
<dbReference type="Pfam" id="PF00149">
    <property type="entry name" value="Metallophos"/>
    <property type="match status" value="1"/>
</dbReference>
<evidence type="ECO:0000259" key="5">
    <source>
        <dbReference type="Pfam" id="PF24394"/>
    </source>
</evidence>
<dbReference type="Pfam" id="PF24384">
    <property type="entry name" value="Ig_TMM62"/>
    <property type="match status" value="1"/>
</dbReference>
<dbReference type="InterPro" id="IPR056229">
    <property type="entry name" value="Ig_TMM62"/>
</dbReference>
<dbReference type="Gene3D" id="3.60.21.10">
    <property type="match status" value="1"/>
</dbReference>
<evidence type="ECO:0000259" key="4">
    <source>
        <dbReference type="Pfam" id="PF24384"/>
    </source>
</evidence>
<proteinExistence type="predicted"/>
<dbReference type="Pfam" id="PF24394">
    <property type="entry name" value="TMEM62_C"/>
    <property type="match status" value="1"/>
</dbReference>
<keyword evidence="7" id="KW-1185">Reference proteome</keyword>